<dbReference type="Proteomes" id="UP000193411">
    <property type="component" value="Unassembled WGS sequence"/>
</dbReference>
<evidence type="ECO:0000313" key="2">
    <source>
        <dbReference type="Proteomes" id="UP000193411"/>
    </source>
</evidence>
<accession>A0A1Y2HC27</accession>
<gene>
    <name evidence="1" type="ORF">BCR44DRAFT_1440863</name>
</gene>
<dbReference type="AlphaFoldDB" id="A0A1Y2HC27"/>
<name>A0A1Y2HC27_9FUNG</name>
<comment type="caution">
    <text evidence="1">The sequence shown here is derived from an EMBL/GenBank/DDBJ whole genome shotgun (WGS) entry which is preliminary data.</text>
</comment>
<sequence length="60" mass="6865">MHFTSDWKNLTILEQFIIISIAVRHLRGAHSFKQSLKLLDSSPHVLSSPLSICISLRQLH</sequence>
<dbReference type="EMBL" id="MCFL01000050">
    <property type="protein sequence ID" value="ORZ32140.1"/>
    <property type="molecule type" value="Genomic_DNA"/>
</dbReference>
<protein>
    <submittedName>
        <fullName evidence="1">Uncharacterized protein</fullName>
    </submittedName>
</protein>
<organism evidence="1 2">
    <name type="scientific">Catenaria anguillulae PL171</name>
    <dbReference type="NCBI Taxonomy" id="765915"/>
    <lineage>
        <taxon>Eukaryota</taxon>
        <taxon>Fungi</taxon>
        <taxon>Fungi incertae sedis</taxon>
        <taxon>Blastocladiomycota</taxon>
        <taxon>Blastocladiomycetes</taxon>
        <taxon>Blastocladiales</taxon>
        <taxon>Catenariaceae</taxon>
        <taxon>Catenaria</taxon>
    </lineage>
</organism>
<keyword evidence="2" id="KW-1185">Reference proteome</keyword>
<reference evidence="1 2" key="1">
    <citation type="submission" date="2016-07" db="EMBL/GenBank/DDBJ databases">
        <title>Pervasive Adenine N6-methylation of Active Genes in Fungi.</title>
        <authorList>
            <consortium name="DOE Joint Genome Institute"/>
            <person name="Mondo S.J."/>
            <person name="Dannebaum R.O."/>
            <person name="Kuo R.C."/>
            <person name="Labutti K."/>
            <person name="Haridas S."/>
            <person name="Kuo A."/>
            <person name="Salamov A."/>
            <person name="Ahrendt S.R."/>
            <person name="Lipzen A."/>
            <person name="Sullivan W."/>
            <person name="Andreopoulos W.B."/>
            <person name="Clum A."/>
            <person name="Lindquist E."/>
            <person name="Daum C."/>
            <person name="Ramamoorthy G.K."/>
            <person name="Gryganskyi A."/>
            <person name="Culley D."/>
            <person name="Magnuson J.K."/>
            <person name="James T.Y."/>
            <person name="O'Malley M.A."/>
            <person name="Stajich J.E."/>
            <person name="Spatafora J.W."/>
            <person name="Visel A."/>
            <person name="Grigoriev I.V."/>
        </authorList>
    </citation>
    <scope>NUCLEOTIDE SEQUENCE [LARGE SCALE GENOMIC DNA]</scope>
    <source>
        <strain evidence="1 2">PL171</strain>
    </source>
</reference>
<evidence type="ECO:0000313" key="1">
    <source>
        <dbReference type="EMBL" id="ORZ32140.1"/>
    </source>
</evidence>
<proteinExistence type="predicted"/>